<organism evidence="3 4">
    <name type="scientific">Pseudomonas cavernae</name>
    <dbReference type="NCBI Taxonomy" id="2320867"/>
    <lineage>
        <taxon>Bacteria</taxon>
        <taxon>Pseudomonadati</taxon>
        <taxon>Pseudomonadota</taxon>
        <taxon>Gammaproteobacteria</taxon>
        <taxon>Pseudomonadales</taxon>
        <taxon>Pseudomonadaceae</taxon>
        <taxon>Pseudomonas</taxon>
    </lineage>
</organism>
<dbReference type="AlphaFoldDB" id="A0A385YXC3"/>
<dbReference type="OrthoDB" id="6193602at2"/>
<feature type="chain" id="PRO_5017303153" evidence="2">
    <location>
        <begin position="27"/>
        <end position="324"/>
    </location>
</feature>
<dbReference type="Gene3D" id="3.40.50.1820">
    <property type="entry name" value="alpha/beta hydrolase"/>
    <property type="match status" value="1"/>
</dbReference>
<evidence type="ECO:0000256" key="2">
    <source>
        <dbReference type="SAM" id="SignalP"/>
    </source>
</evidence>
<evidence type="ECO:0000313" key="4">
    <source>
        <dbReference type="Proteomes" id="UP000265560"/>
    </source>
</evidence>
<sequence>MRHLPRPRLPTLCLLLLLLGAQPVLAAEQPAAEPEQAPVVERRHSERSADAASALERQLPAAEQQLLRAGDESFLALWRPANVSQPRGVVILLPGDAESADWPQAIGPLRRKLPDAGWHSLSLSLPDPQGAIPPVRPTAGVSIEQAPPAADAPASATPEAAAAAPPDAAPSFSAEQRQAHAERMLARIQAGIAVAQQQQPASIVLLGHGSGAYWAARYLSEHAEAPIHNLLLVAAREPEGFGPALEQLLPQLKLAAGDFYYQDQANERDAARQRLQAGKRQPQPAYAQVAMKALPGNPAIEQEQLYRRIKGWLALHLQSAAQAD</sequence>
<feature type="compositionally biased region" description="Low complexity" evidence="1">
    <location>
        <begin position="146"/>
        <end position="174"/>
    </location>
</feature>
<dbReference type="EMBL" id="CP032419">
    <property type="protein sequence ID" value="AYC31336.1"/>
    <property type="molecule type" value="Genomic_DNA"/>
</dbReference>
<gene>
    <name evidence="3" type="ORF">D3880_02530</name>
</gene>
<proteinExistence type="predicted"/>
<feature type="compositionally biased region" description="Low complexity" evidence="1">
    <location>
        <begin position="28"/>
        <end position="39"/>
    </location>
</feature>
<keyword evidence="2" id="KW-0732">Signal</keyword>
<evidence type="ECO:0000313" key="3">
    <source>
        <dbReference type="EMBL" id="AYC31336.1"/>
    </source>
</evidence>
<feature type="region of interest" description="Disordered" evidence="1">
    <location>
        <begin position="145"/>
        <end position="180"/>
    </location>
</feature>
<dbReference type="SUPFAM" id="SSF53474">
    <property type="entry name" value="alpha/beta-Hydrolases"/>
    <property type="match status" value="1"/>
</dbReference>
<feature type="compositionally biased region" description="Basic and acidic residues" evidence="1">
    <location>
        <begin position="40"/>
        <end position="49"/>
    </location>
</feature>
<dbReference type="KEGG" id="pcav:D3880_02530"/>
<accession>A0A385YXC3</accession>
<dbReference type="Pfam" id="PF12048">
    <property type="entry name" value="DUF3530"/>
    <property type="match status" value="1"/>
</dbReference>
<dbReference type="Proteomes" id="UP000265560">
    <property type="component" value="Chromosome"/>
</dbReference>
<dbReference type="InterPro" id="IPR029058">
    <property type="entry name" value="AB_hydrolase_fold"/>
</dbReference>
<evidence type="ECO:0000256" key="1">
    <source>
        <dbReference type="SAM" id="MobiDB-lite"/>
    </source>
</evidence>
<dbReference type="InterPro" id="IPR022529">
    <property type="entry name" value="DUF3530"/>
</dbReference>
<protein>
    <submittedName>
        <fullName evidence="3">DUF3530 family protein</fullName>
    </submittedName>
</protein>
<name>A0A385YXC3_9PSED</name>
<feature type="signal peptide" evidence="2">
    <location>
        <begin position="1"/>
        <end position="26"/>
    </location>
</feature>
<feature type="region of interest" description="Disordered" evidence="1">
    <location>
        <begin position="28"/>
        <end position="55"/>
    </location>
</feature>
<dbReference type="RefSeq" id="WP_119891968.1">
    <property type="nucleotide sequence ID" value="NZ_CP032419.1"/>
</dbReference>
<keyword evidence="4" id="KW-1185">Reference proteome</keyword>
<reference evidence="4" key="1">
    <citation type="submission" date="2018-09" db="EMBL/GenBank/DDBJ databases">
        <authorList>
            <person name="Zhu H."/>
        </authorList>
    </citation>
    <scope>NUCLEOTIDE SEQUENCE [LARGE SCALE GENOMIC DNA]</scope>
    <source>
        <strain evidence="4">K2W31S-8</strain>
    </source>
</reference>